<reference evidence="1" key="1">
    <citation type="journal article" date="2014" name="Front. Microbiol.">
        <title>High frequency of phylogenetically diverse reductive dehalogenase-homologous genes in deep subseafloor sedimentary metagenomes.</title>
        <authorList>
            <person name="Kawai M."/>
            <person name="Futagami T."/>
            <person name="Toyoda A."/>
            <person name="Takaki Y."/>
            <person name="Nishi S."/>
            <person name="Hori S."/>
            <person name="Arai W."/>
            <person name="Tsubouchi T."/>
            <person name="Morono Y."/>
            <person name="Uchiyama I."/>
            <person name="Ito T."/>
            <person name="Fujiyama A."/>
            <person name="Inagaki F."/>
            <person name="Takami H."/>
        </authorList>
    </citation>
    <scope>NUCLEOTIDE SEQUENCE</scope>
    <source>
        <strain evidence="1">Expedition CK06-06</strain>
    </source>
</reference>
<sequence length="49" mass="5790">MQKKVVGALYQLQETWGLKVTDWYFDDSGSEIELEDPETKKKTWIQIGR</sequence>
<name>X1JIB5_9ZZZZ</name>
<dbReference type="AlphaFoldDB" id="X1JIB5"/>
<organism evidence="1">
    <name type="scientific">marine sediment metagenome</name>
    <dbReference type="NCBI Taxonomy" id="412755"/>
    <lineage>
        <taxon>unclassified sequences</taxon>
        <taxon>metagenomes</taxon>
        <taxon>ecological metagenomes</taxon>
    </lineage>
</organism>
<comment type="caution">
    <text evidence="1">The sequence shown here is derived from an EMBL/GenBank/DDBJ whole genome shotgun (WGS) entry which is preliminary data.</text>
</comment>
<protein>
    <submittedName>
        <fullName evidence="1">Uncharacterized protein</fullName>
    </submittedName>
</protein>
<evidence type="ECO:0000313" key="1">
    <source>
        <dbReference type="EMBL" id="GAH78034.1"/>
    </source>
</evidence>
<dbReference type="EMBL" id="BARU01040462">
    <property type="protein sequence ID" value="GAH78034.1"/>
    <property type="molecule type" value="Genomic_DNA"/>
</dbReference>
<accession>X1JIB5</accession>
<proteinExistence type="predicted"/>
<gene>
    <name evidence="1" type="ORF">S03H2_62553</name>
</gene>